<evidence type="ECO:0008006" key="3">
    <source>
        <dbReference type="Google" id="ProtNLM"/>
    </source>
</evidence>
<protein>
    <recommendedName>
        <fullName evidence="3">ArCR</fullName>
    </recommendedName>
</protein>
<sequence length="257" mass="29115">MNSNMIKKLNCTLNLERQIVGIKFIFTEEEFEKINVKQVVHKLSYCNTVRLATKGSSFKSCIDNFFCKASARALGLMDVNNDIVSGRVYHSYGMYNSLGVAKSVQKEVTYIDHKIYGVVVMPLEKFEEKPDIVIMIVNPYQAMRIVQGYSYNFGVTKNIKFTGNQGLCSECTATPYETNDLNVSLLCSNTRLAAKWEDSELGVGMPYHKFESVANGILETLNSSDPNKKKREMIERINKDNLDLNVTLNSSYYRSGK</sequence>
<gene>
    <name evidence="1" type="ORF">CCE28_07510</name>
</gene>
<dbReference type="RefSeq" id="WP_095132565.1">
    <property type="nucleotide sequence ID" value="NZ_NIBG01000005.1"/>
</dbReference>
<proteinExistence type="predicted"/>
<evidence type="ECO:0000313" key="1">
    <source>
        <dbReference type="EMBL" id="PAB59794.1"/>
    </source>
</evidence>
<comment type="caution">
    <text evidence="1">The sequence shown here is derived from an EMBL/GenBank/DDBJ whole genome shotgun (WGS) entry which is preliminary data.</text>
</comment>
<keyword evidence="2" id="KW-1185">Reference proteome</keyword>
<dbReference type="PANTHER" id="PTHR37954">
    <property type="entry name" value="BLL4979 PROTEIN"/>
    <property type="match status" value="1"/>
</dbReference>
<accession>A0A267MJM1</accession>
<organism evidence="1 2">
    <name type="scientific">Anaeromicrobium sediminis</name>
    <dbReference type="NCBI Taxonomy" id="1478221"/>
    <lineage>
        <taxon>Bacteria</taxon>
        <taxon>Bacillati</taxon>
        <taxon>Bacillota</taxon>
        <taxon>Clostridia</taxon>
        <taxon>Peptostreptococcales</taxon>
        <taxon>Thermotaleaceae</taxon>
        <taxon>Anaeromicrobium</taxon>
    </lineage>
</organism>
<dbReference type="Proteomes" id="UP000216024">
    <property type="component" value="Unassembled WGS sequence"/>
</dbReference>
<name>A0A267MJM1_9FIRM</name>
<dbReference type="InterPro" id="IPR003748">
    <property type="entry name" value="DUF169"/>
</dbReference>
<reference evidence="1 2" key="1">
    <citation type="submission" date="2017-06" db="EMBL/GenBank/DDBJ databases">
        <title>Draft genome sequence of anaerobic fermentative bacterium Anaeromicrobium sediminis DY2726D isolated from West Pacific Ocean sediments.</title>
        <authorList>
            <person name="Zeng X."/>
        </authorList>
    </citation>
    <scope>NUCLEOTIDE SEQUENCE [LARGE SCALE GENOMIC DNA]</scope>
    <source>
        <strain evidence="1 2">DY2726D</strain>
    </source>
</reference>
<evidence type="ECO:0000313" key="2">
    <source>
        <dbReference type="Proteomes" id="UP000216024"/>
    </source>
</evidence>
<dbReference type="PANTHER" id="PTHR37954:SF3">
    <property type="entry name" value="DUF169 DOMAIN-CONTAINING PROTEIN"/>
    <property type="match status" value="1"/>
</dbReference>
<dbReference type="AlphaFoldDB" id="A0A267MJM1"/>
<dbReference type="EMBL" id="NIBG01000005">
    <property type="protein sequence ID" value="PAB59794.1"/>
    <property type="molecule type" value="Genomic_DNA"/>
</dbReference>
<dbReference type="Pfam" id="PF02596">
    <property type="entry name" value="DUF169"/>
    <property type="match status" value="1"/>
</dbReference>
<dbReference type="OrthoDB" id="378658at2"/>